<keyword evidence="3" id="KW-1139">Helical capsid protein</keyword>
<dbReference type="PRINTS" id="PR00232">
    <property type="entry name" value="POTXCARLCOAT"/>
</dbReference>
<keyword evidence="4 9" id="KW-0167">Capsid protein</keyword>
<feature type="compositionally biased region" description="Polar residues" evidence="7">
    <location>
        <begin position="20"/>
        <end position="30"/>
    </location>
</feature>
<organism evidence="9">
    <name type="scientific">Asian prunus virus 1</name>
    <dbReference type="NCBI Taxonomy" id="351427"/>
    <lineage>
        <taxon>Viruses</taxon>
        <taxon>Riboviria</taxon>
        <taxon>Orthornavirae</taxon>
        <taxon>Kitrinoviricota</taxon>
        <taxon>Alsuviricetes</taxon>
        <taxon>Tymovirales</taxon>
        <taxon>Betaflexiviridae</taxon>
        <taxon>Quinvirinae</taxon>
        <taxon>Foveavirus</taxon>
        <taxon>Foveavirus unasiaticum</taxon>
    </lineage>
</organism>
<comment type="subcellular location">
    <subcellularLocation>
        <location evidence="1">Virion</location>
    </subcellularLocation>
</comment>
<evidence type="ECO:0000313" key="9">
    <source>
        <dbReference type="EMBL" id="ALT57193.1"/>
    </source>
</evidence>
<feature type="region of interest" description="Disordered" evidence="7">
    <location>
        <begin position="105"/>
        <end position="140"/>
    </location>
</feature>
<dbReference type="GO" id="GO:0005198">
    <property type="term" value="F:structural molecule activity"/>
    <property type="evidence" value="ECO:0007669"/>
    <property type="project" value="InterPro"/>
</dbReference>
<dbReference type="EMBL" id="KT893293">
    <property type="protein sequence ID" value="ALT57193.1"/>
    <property type="molecule type" value="Genomic_RNA"/>
</dbReference>
<evidence type="ECO:0000256" key="2">
    <source>
        <dbReference type="ARBA" id="ARBA00018091"/>
    </source>
</evidence>
<sequence length="401" mass="42825">MSTSSATVVSDVSSTTSETLPATSGQNEPVVSQLDLPPVSSGVSGVSTAPSATTSSVENPFKPRTSFSLPSLTVGLGTLSATATSSTPAITSEAKTSSLESWKERLKSKDKEPRHVLSDPENIGSFEAGGGSGPHGVNPSTMVYSKPEVKKGSDLEATGISLGARQRMVFEAARKRAQANSEADKESLAPPFASGDPFSRPKVQDVQRFSYEPSSPDVATAENIEYIRADLVRAGVPTKDITFAMWDIARYCADAGSSESTEFVGTSSYGGRVARMEIAAVIKKHTTLRRFCGFYAKIVWNIMLVTNIPPSGWMKKGYKENTKFAAFDFFVHVSNNAALEPENGLVRKPYHEELVAAQANKGVILHRTEAAQDKNASTAHEVTGGRAGPRSRLTLKGKELD</sequence>
<keyword evidence="5" id="KW-0946">Virion</keyword>
<dbReference type="Pfam" id="PF00286">
    <property type="entry name" value="Flexi_CP"/>
    <property type="match status" value="1"/>
</dbReference>
<feature type="region of interest" description="Disordered" evidence="7">
    <location>
        <begin position="177"/>
        <end position="199"/>
    </location>
</feature>
<evidence type="ECO:0000256" key="6">
    <source>
        <dbReference type="ARBA" id="ARBA00031336"/>
    </source>
</evidence>
<feature type="compositionally biased region" description="Low complexity" evidence="7">
    <location>
        <begin position="37"/>
        <end position="57"/>
    </location>
</feature>
<dbReference type="GO" id="GO:0019029">
    <property type="term" value="C:helical viral capsid"/>
    <property type="evidence" value="ECO:0007669"/>
    <property type="project" value="UniProtKB-KW"/>
</dbReference>
<feature type="region of interest" description="Disordered" evidence="7">
    <location>
        <begin position="1"/>
        <end position="63"/>
    </location>
</feature>
<feature type="region of interest" description="Disordered" evidence="7">
    <location>
        <begin position="371"/>
        <end position="401"/>
    </location>
</feature>
<reference evidence="9" key="1">
    <citation type="journal article" date="2016" name="PLoS ONE">
        <title>New Insights into Asian Prunus Viruses in the Light of NGS-Based Full Genome Sequencing.</title>
        <authorList>
            <person name="Marais A."/>
            <person name="Faure C."/>
            <person name="Candresse T."/>
        </authorList>
    </citation>
    <scope>NUCLEOTIDE SEQUENCE</scope>
    <source>
        <strain evidence="9">Bungo Q-1256-01</strain>
    </source>
</reference>
<dbReference type="InterPro" id="IPR000052">
    <property type="entry name" value="Pltvir_coat"/>
</dbReference>
<feature type="domain" description="Potexviruses and carlaviruses coat protein" evidence="8">
    <location>
        <begin position="323"/>
        <end position="338"/>
    </location>
</feature>
<evidence type="ECO:0000259" key="8">
    <source>
        <dbReference type="PROSITE" id="PS00418"/>
    </source>
</evidence>
<dbReference type="PROSITE" id="PS00418">
    <property type="entry name" value="POTEX_CARLAVIRUS_COAT"/>
    <property type="match status" value="1"/>
</dbReference>
<name>A0A0U2S9B3_9VIRU</name>
<evidence type="ECO:0000256" key="3">
    <source>
        <dbReference type="ARBA" id="ARBA00022497"/>
    </source>
</evidence>
<evidence type="ECO:0000256" key="7">
    <source>
        <dbReference type="SAM" id="MobiDB-lite"/>
    </source>
</evidence>
<evidence type="ECO:0000256" key="4">
    <source>
        <dbReference type="ARBA" id="ARBA00022561"/>
    </source>
</evidence>
<evidence type="ECO:0000256" key="5">
    <source>
        <dbReference type="ARBA" id="ARBA00022844"/>
    </source>
</evidence>
<proteinExistence type="predicted"/>
<feature type="compositionally biased region" description="Low complexity" evidence="7">
    <location>
        <begin position="1"/>
        <end position="19"/>
    </location>
</feature>
<accession>A0A0U2S9B3</accession>
<evidence type="ECO:0000256" key="1">
    <source>
        <dbReference type="ARBA" id="ARBA00004328"/>
    </source>
</evidence>
<feature type="compositionally biased region" description="Basic and acidic residues" evidence="7">
    <location>
        <begin position="105"/>
        <end position="118"/>
    </location>
</feature>
<protein>
    <recommendedName>
        <fullName evidence="2">Capsid protein</fullName>
    </recommendedName>
    <alternativeName>
        <fullName evidence="6">Coat protein</fullName>
    </alternativeName>
</protein>